<dbReference type="NCBIfam" id="TIGR02217">
    <property type="entry name" value="chp_TIGR02217"/>
    <property type="match status" value="1"/>
</dbReference>
<dbReference type="Proteomes" id="UP000220836">
    <property type="component" value="Unassembled WGS sequence"/>
</dbReference>
<dbReference type="OrthoDB" id="1685145at2"/>
<organism evidence="2 3">
    <name type="scientific">Pelagimonas varians</name>
    <dbReference type="NCBI Taxonomy" id="696760"/>
    <lineage>
        <taxon>Bacteria</taxon>
        <taxon>Pseudomonadati</taxon>
        <taxon>Pseudomonadota</taxon>
        <taxon>Alphaproteobacteria</taxon>
        <taxon>Rhodobacterales</taxon>
        <taxon>Roseobacteraceae</taxon>
        <taxon>Pelagimonas</taxon>
    </lineage>
</organism>
<evidence type="ECO:0000259" key="1">
    <source>
        <dbReference type="Pfam" id="PF09343"/>
    </source>
</evidence>
<reference evidence="2 3" key="1">
    <citation type="submission" date="2017-05" db="EMBL/GenBank/DDBJ databases">
        <authorList>
            <person name="Song R."/>
            <person name="Chenine A.L."/>
            <person name="Ruprecht R.M."/>
        </authorList>
    </citation>
    <scope>NUCLEOTIDE SEQUENCE [LARGE SCALE GENOMIC DNA]</scope>
    <source>
        <strain evidence="2 3">CECT 8663</strain>
    </source>
</reference>
<keyword evidence="3" id="KW-1185">Reference proteome</keyword>
<evidence type="ECO:0000313" key="3">
    <source>
        <dbReference type="Proteomes" id="UP000220836"/>
    </source>
</evidence>
<dbReference type="EMBL" id="FXYH01000007">
    <property type="protein sequence ID" value="SMX41385.1"/>
    <property type="molecule type" value="Genomic_DNA"/>
</dbReference>
<dbReference type="RefSeq" id="WP_097804763.1">
    <property type="nucleotide sequence ID" value="NZ_FXYH01000007.1"/>
</dbReference>
<proteinExistence type="predicted"/>
<sequence length="228" mass="24766">MSHLNIEFPRNVAAGCQAVIARRDEVVTLASGHEEINQRWVHSRRSWNAGFGIKTKQDLAQVVALFEEARGRRHSFGFRDWQDWHSNDGSAPITATDQPLGALIANSTEYGDAVGDGTTQSFQLVKSYGAINRYLRPITLPHLAGLQVAINGVPQASGWSLSATGGRISFDTPPPDAATLTAGFTFDVPVRFSEAQIATEWVYFNAQRGLGSVPSIGLLEKRMDAQAG</sequence>
<name>A0A238KEX1_9RHOB</name>
<dbReference type="Pfam" id="PF09343">
    <property type="entry name" value="DUF2460"/>
    <property type="match status" value="1"/>
</dbReference>
<feature type="domain" description="DUF2460" evidence="1">
    <location>
        <begin position="6"/>
        <end position="220"/>
    </location>
</feature>
<evidence type="ECO:0000313" key="2">
    <source>
        <dbReference type="EMBL" id="SMX41385.1"/>
    </source>
</evidence>
<gene>
    <name evidence="2" type="ORF">PEV8663_02262</name>
</gene>
<dbReference type="InterPro" id="IPR011740">
    <property type="entry name" value="DUF2460"/>
</dbReference>
<protein>
    <recommendedName>
        <fullName evidence="1">DUF2460 domain-containing protein</fullName>
    </recommendedName>
</protein>
<dbReference type="AlphaFoldDB" id="A0A238KEX1"/>
<accession>A0A238KEX1</accession>